<accession>A0A2V2N7S0</accession>
<dbReference type="RefSeq" id="WP_109969230.1">
    <property type="nucleotide sequence ID" value="NZ_CP176093.1"/>
</dbReference>
<dbReference type="OrthoDB" id="117766at2157"/>
<sequence>MRLWIPVTICIILTLFFPVLADIKTVPPGGTVFIGEENLDISGSGVSSGSQIAWWAPGTSLDEAPADTVTVSNPARFSALSATFLGKEGIWYTLTTKTPVMKIKQPKLKVKIKDTTSDFDATGKWLPRGHLASFQIESNLYEIRSRGGISGAPVDILITTPSRSEYSTVSGPSGSFRLNGIPVSSSLYDTGPVWNTGGTDSGTYTIQAKCTANELDSNSADPGTGVSEPITVLIQDINPLSNSGRQVGIETGSSSTDTGEKITQVPTIKATPAQTMTTGAAVTVSQNNMATSSPRGTSIVTTQQTEVPVPASSIQQPVANQSPLPVPPTITQASQVPTDTPVPALPVPVQTKSVPLSVPGVILTVFAAMAALCRAGKR</sequence>
<proteinExistence type="predicted"/>
<dbReference type="InterPro" id="IPR024277">
    <property type="entry name" value="DUF3821"/>
</dbReference>
<dbReference type="Pfam" id="PF12863">
    <property type="entry name" value="DUF3821"/>
    <property type="match status" value="1"/>
</dbReference>
<dbReference type="GeneID" id="97550231"/>
<protein>
    <recommendedName>
        <fullName evidence="1">DUF3821 domain-containing protein</fullName>
    </recommendedName>
</protein>
<keyword evidence="3" id="KW-1185">Reference proteome</keyword>
<comment type="caution">
    <text evidence="2">The sequence shown here is derived from an EMBL/GenBank/DDBJ whole genome shotgun (WGS) entry which is preliminary data.</text>
</comment>
<dbReference type="AlphaFoldDB" id="A0A2V2N7S0"/>
<dbReference type="EMBL" id="QGMY01000008">
    <property type="protein sequence ID" value="PWR71611.1"/>
    <property type="molecule type" value="Genomic_DNA"/>
</dbReference>
<dbReference type="Proteomes" id="UP000245657">
    <property type="component" value="Unassembled WGS sequence"/>
</dbReference>
<organism evidence="2 3">
    <name type="scientific">Methanospirillum lacunae</name>
    <dbReference type="NCBI Taxonomy" id="668570"/>
    <lineage>
        <taxon>Archaea</taxon>
        <taxon>Methanobacteriati</taxon>
        <taxon>Methanobacteriota</taxon>
        <taxon>Stenosarchaea group</taxon>
        <taxon>Methanomicrobia</taxon>
        <taxon>Methanomicrobiales</taxon>
        <taxon>Methanospirillaceae</taxon>
        <taxon>Methanospirillum</taxon>
    </lineage>
</organism>
<name>A0A2V2N7S0_9EURY</name>
<reference evidence="2 3" key="1">
    <citation type="submission" date="2018-05" db="EMBL/GenBank/DDBJ databases">
        <title>Draft genome of Methanospirillum lacunae Ki8-1.</title>
        <authorList>
            <person name="Dueholm M.S."/>
            <person name="Nielsen P.H."/>
            <person name="Bakmann L.F."/>
            <person name="Otzen D.E."/>
        </authorList>
    </citation>
    <scope>NUCLEOTIDE SEQUENCE [LARGE SCALE GENOMIC DNA]</scope>
    <source>
        <strain evidence="2 3">Ki8-1</strain>
    </source>
</reference>
<gene>
    <name evidence="2" type="ORF">DK846_12210</name>
</gene>
<feature type="domain" description="DUF3821" evidence="1">
    <location>
        <begin position="28"/>
        <end position="215"/>
    </location>
</feature>
<evidence type="ECO:0000313" key="3">
    <source>
        <dbReference type="Proteomes" id="UP000245657"/>
    </source>
</evidence>
<evidence type="ECO:0000259" key="1">
    <source>
        <dbReference type="Pfam" id="PF12863"/>
    </source>
</evidence>
<evidence type="ECO:0000313" key="2">
    <source>
        <dbReference type="EMBL" id="PWR71611.1"/>
    </source>
</evidence>